<dbReference type="AlphaFoldDB" id="A0A521CW80"/>
<dbReference type="SUPFAM" id="SSF54427">
    <property type="entry name" value="NTF2-like"/>
    <property type="match status" value="1"/>
</dbReference>
<dbReference type="Gene3D" id="3.10.450.50">
    <property type="match status" value="1"/>
</dbReference>
<protein>
    <submittedName>
        <fullName evidence="2">Ketosteroid isomerase homolog</fullName>
    </submittedName>
</protein>
<dbReference type="Pfam" id="PF14534">
    <property type="entry name" value="DUF4440"/>
    <property type="match status" value="1"/>
</dbReference>
<organism evidence="2 3">
    <name type="scientific">Pedobacter westerhofensis</name>
    <dbReference type="NCBI Taxonomy" id="425512"/>
    <lineage>
        <taxon>Bacteria</taxon>
        <taxon>Pseudomonadati</taxon>
        <taxon>Bacteroidota</taxon>
        <taxon>Sphingobacteriia</taxon>
        <taxon>Sphingobacteriales</taxon>
        <taxon>Sphingobacteriaceae</taxon>
        <taxon>Pedobacter</taxon>
    </lineage>
</organism>
<gene>
    <name evidence="2" type="ORF">SAMN06265348_104249</name>
</gene>
<dbReference type="PROSITE" id="PS51257">
    <property type="entry name" value="PROKAR_LIPOPROTEIN"/>
    <property type="match status" value="1"/>
</dbReference>
<feature type="domain" description="DUF4440" evidence="1">
    <location>
        <begin position="45"/>
        <end position="151"/>
    </location>
</feature>
<dbReference type="InterPro" id="IPR032710">
    <property type="entry name" value="NTF2-like_dom_sf"/>
</dbReference>
<dbReference type="OrthoDB" id="6491893at2"/>
<sequence>MKRTTLPLIALLFGCVVFGFTAKNRPGITGKVTHPSDAELAKNEIVSLNRQFSESLHNADTESAAKIYTVDAKHMPPNSPAVEGRESIKQFYNQKIDQNGLDLVLTTLAVWGNSNMVTEEGTYVVKTIEGVQWEVGKYLSLWKKENGKWRIFRQCYNSDRPAM</sequence>
<keyword evidence="2" id="KW-0413">Isomerase</keyword>
<dbReference type="RefSeq" id="WP_142527949.1">
    <property type="nucleotide sequence ID" value="NZ_CBCSJO010000001.1"/>
</dbReference>
<keyword evidence="3" id="KW-1185">Reference proteome</keyword>
<evidence type="ECO:0000313" key="2">
    <source>
        <dbReference type="EMBL" id="SMO63706.1"/>
    </source>
</evidence>
<proteinExistence type="predicted"/>
<dbReference type="GO" id="GO:0016853">
    <property type="term" value="F:isomerase activity"/>
    <property type="evidence" value="ECO:0007669"/>
    <property type="project" value="UniProtKB-KW"/>
</dbReference>
<name>A0A521CW80_9SPHI</name>
<dbReference type="Proteomes" id="UP000320300">
    <property type="component" value="Unassembled WGS sequence"/>
</dbReference>
<dbReference type="EMBL" id="FXTN01000004">
    <property type="protein sequence ID" value="SMO63706.1"/>
    <property type="molecule type" value="Genomic_DNA"/>
</dbReference>
<dbReference type="InterPro" id="IPR027843">
    <property type="entry name" value="DUF4440"/>
</dbReference>
<evidence type="ECO:0000259" key="1">
    <source>
        <dbReference type="Pfam" id="PF14534"/>
    </source>
</evidence>
<evidence type="ECO:0000313" key="3">
    <source>
        <dbReference type="Proteomes" id="UP000320300"/>
    </source>
</evidence>
<accession>A0A521CW80</accession>
<reference evidence="2 3" key="1">
    <citation type="submission" date="2017-05" db="EMBL/GenBank/DDBJ databases">
        <authorList>
            <person name="Varghese N."/>
            <person name="Submissions S."/>
        </authorList>
    </citation>
    <scope>NUCLEOTIDE SEQUENCE [LARGE SCALE GENOMIC DNA]</scope>
    <source>
        <strain evidence="2 3">DSM 19036</strain>
    </source>
</reference>